<reference evidence="3" key="1">
    <citation type="submission" date="2023-08" db="EMBL/GenBank/DDBJ databases">
        <title>Complete genome sequence of Shewanella oncorhynchi Z-P2, a siderophore putrebactin-producing bacterium.</title>
        <authorList>
            <person name="Zhang Y."/>
        </authorList>
    </citation>
    <scope>NUCLEOTIDE SEQUENCE</scope>
    <source>
        <strain evidence="3">Z-P2</strain>
    </source>
</reference>
<evidence type="ECO:0000259" key="2">
    <source>
        <dbReference type="Pfam" id="PF00892"/>
    </source>
</evidence>
<dbReference type="RefSeq" id="WP_259505628.1">
    <property type="nucleotide sequence ID" value="NZ_CP132914.1"/>
</dbReference>
<dbReference type="EMBL" id="CP132914">
    <property type="protein sequence ID" value="WMB71694.1"/>
    <property type="molecule type" value="Genomic_DNA"/>
</dbReference>
<protein>
    <submittedName>
        <fullName evidence="3">EamA family transporter</fullName>
    </submittedName>
</protein>
<dbReference type="GeneID" id="301340487"/>
<evidence type="ECO:0000256" key="1">
    <source>
        <dbReference type="SAM" id="Phobius"/>
    </source>
</evidence>
<dbReference type="Pfam" id="PF00892">
    <property type="entry name" value="EamA"/>
    <property type="match status" value="1"/>
</dbReference>
<keyword evidence="1" id="KW-0812">Transmembrane</keyword>
<dbReference type="Proteomes" id="UP001236800">
    <property type="component" value="Chromosome"/>
</dbReference>
<dbReference type="KEGG" id="sog:RA178_14850"/>
<feature type="domain" description="EamA" evidence="2">
    <location>
        <begin position="6"/>
        <end position="59"/>
    </location>
</feature>
<dbReference type="GO" id="GO:0016020">
    <property type="term" value="C:membrane"/>
    <property type="evidence" value="ECO:0007669"/>
    <property type="project" value="InterPro"/>
</dbReference>
<organism evidence="3">
    <name type="scientific">Shewanella oncorhynchi</name>
    <dbReference type="NCBI Taxonomy" id="2726434"/>
    <lineage>
        <taxon>Bacteria</taxon>
        <taxon>Pseudomonadati</taxon>
        <taxon>Pseudomonadota</taxon>
        <taxon>Gammaproteobacteria</taxon>
        <taxon>Alteromonadales</taxon>
        <taxon>Shewanellaceae</taxon>
        <taxon>Shewanella</taxon>
    </lineage>
</organism>
<sequence length="82" mass="9041">MPSSALAIIFALLAAILMGTIGVLARFAALPAEHITFYRLLLGALFLLAYMLLTGKGQQIRHRPSKRNLYPNNLKMQDSAEI</sequence>
<keyword evidence="1" id="KW-0472">Membrane</keyword>
<accession>A0AA50Q2A1</accession>
<gene>
    <name evidence="3" type="ORF">RA178_14850</name>
</gene>
<keyword evidence="1" id="KW-1133">Transmembrane helix</keyword>
<dbReference type="AlphaFoldDB" id="A0AA50Q2A1"/>
<feature type="transmembrane region" description="Helical" evidence="1">
    <location>
        <begin position="35"/>
        <end position="53"/>
    </location>
</feature>
<name>A0AA50Q2A1_9GAMM</name>
<proteinExistence type="predicted"/>
<dbReference type="InterPro" id="IPR000620">
    <property type="entry name" value="EamA_dom"/>
</dbReference>
<evidence type="ECO:0000313" key="3">
    <source>
        <dbReference type="EMBL" id="WMB71694.1"/>
    </source>
</evidence>